<proteinExistence type="inferred from homology"/>
<keyword evidence="2 3" id="KW-0378">Hydrolase</keyword>
<feature type="domain" description="Nudix hydrolase" evidence="4">
    <location>
        <begin position="6"/>
        <end position="133"/>
    </location>
</feature>
<dbReference type="RefSeq" id="WP_336482473.1">
    <property type="nucleotide sequence ID" value="NZ_JBAWSV010000003.1"/>
</dbReference>
<dbReference type="InterPro" id="IPR020476">
    <property type="entry name" value="Nudix_hydrolase"/>
</dbReference>
<protein>
    <submittedName>
        <fullName evidence="5">NUDIX hydrolase</fullName>
        <ecNumber evidence="5">3.6.-.-</ecNumber>
    </submittedName>
</protein>
<comment type="caution">
    <text evidence="5">The sequence shown here is derived from an EMBL/GenBank/DDBJ whole genome shotgun (WGS) entry which is preliminary data.</text>
</comment>
<gene>
    <name evidence="5" type="ORF">WAX78_11920</name>
</gene>
<sequence length="163" mass="18066">MSKRGNVWLAVSGLVITADGRWLVVKKKYGGLKGKWSLPAGFVNEGETIDQAVQREVLEETGIATNVKGIMGARSGVIRGEISDNMIIFLLEPKGEDIVIQKRELYEGAFLFPEDIAHDENTSVLIRYLLEAMPAPLFKMDETLNPGDQFGYTVYNVFVGRAD</sequence>
<dbReference type="PRINTS" id="PR00502">
    <property type="entry name" value="NUDIXFAMILY"/>
</dbReference>
<dbReference type="GO" id="GO:0016787">
    <property type="term" value="F:hydrolase activity"/>
    <property type="evidence" value="ECO:0007669"/>
    <property type="project" value="UniProtKB-KW"/>
</dbReference>
<dbReference type="EC" id="3.6.-.-" evidence="5"/>
<dbReference type="PANTHER" id="PTHR43736:SF1">
    <property type="entry name" value="DIHYDRONEOPTERIN TRIPHOSPHATE DIPHOSPHATASE"/>
    <property type="match status" value="1"/>
</dbReference>
<evidence type="ECO:0000256" key="1">
    <source>
        <dbReference type="ARBA" id="ARBA00005582"/>
    </source>
</evidence>
<dbReference type="PROSITE" id="PS00893">
    <property type="entry name" value="NUDIX_BOX"/>
    <property type="match status" value="1"/>
</dbReference>
<dbReference type="Proteomes" id="UP001367922">
    <property type="component" value="Unassembled WGS sequence"/>
</dbReference>
<evidence type="ECO:0000256" key="2">
    <source>
        <dbReference type="ARBA" id="ARBA00022801"/>
    </source>
</evidence>
<dbReference type="PROSITE" id="PS51462">
    <property type="entry name" value="NUDIX"/>
    <property type="match status" value="1"/>
</dbReference>
<keyword evidence="6" id="KW-1185">Reference proteome</keyword>
<reference evidence="5 6" key="1">
    <citation type="submission" date="2024-01" db="EMBL/GenBank/DDBJ databases">
        <title>Seven novel Bacillus-like species.</title>
        <authorList>
            <person name="Liu G."/>
        </authorList>
    </citation>
    <scope>NUCLEOTIDE SEQUENCE [LARGE SCALE GENOMIC DNA]</scope>
    <source>
        <strain evidence="5 6">FJAT-53711</strain>
    </source>
</reference>
<name>A0ABU8FVY3_9BACI</name>
<dbReference type="Pfam" id="PF00293">
    <property type="entry name" value="NUDIX"/>
    <property type="match status" value="1"/>
</dbReference>
<dbReference type="InterPro" id="IPR015797">
    <property type="entry name" value="NUDIX_hydrolase-like_dom_sf"/>
</dbReference>
<dbReference type="InterPro" id="IPR000086">
    <property type="entry name" value="NUDIX_hydrolase_dom"/>
</dbReference>
<evidence type="ECO:0000256" key="3">
    <source>
        <dbReference type="RuleBase" id="RU003476"/>
    </source>
</evidence>
<dbReference type="SUPFAM" id="SSF55811">
    <property type="entry name" value="Nudix"/>
    <property type="match status" value="1"/>
</dbReference>
<evidence type="ECO:0000259" key="4">
    <source>
        <dbReference type="PROSITE" id="PS51462"/>
    </source>
</evidence>
<organism evidence="5 6">
    <name type="scientific">Bacillus yunxiaonensis</name>
    <dbReference type="NCBI Taxonomy" id="3127665"/>
    <lineage>
        <taxon>Bacteria</taxon>
        <taxon>Bacillati</taxon>
        <taxon>Bacillota</taxon>
        <taxon>Bacilli</taxon>
        <taxon>Bacillales</taxon>
        <taxon>Bacillaceae</taxon>
        <taxon>Bacillus</taxon>
    </lineage>
</organism>
<dbReference type="EMBL" id="JBAWSV010000003">
    <property type="protein sequence ID" value="MEI4830161.1"/>
    <property type="molecule type" value="Genomic_DNA"/>
</dbReference>
<accession>A0ABU8FVY3</accession>
<dbReference type="Gene3D" id="3.90.79.10">
    <property type="entry name" value="Nucleoside Triphosphate Pyrophosphohydrolase"/>
    <property type="match status" value="1"/>
</dbReference>
<evidence type="ECO:0000313" key="6">
    <source>
        <dbReference type="Proteomes" id="UP001367922"/>
    </source>
</evidence>
<dbReference type="PANTHER" id="PTHR43736">
    <property type="entry name" value="ADP-RIBOSE PYROPHOSPHATASE"/>
    <property type="match status" value="1"/>
</dbReference>
<evidence type="ECO:0000313" key="5">
    <source>
        <dbReference type="EMBL" id="MEI4830161.1"/>
    </source>
</evidence>
<comment type="similarity">
    <text evidence="1 3">Belongs to the Nudix hydrolase family.</text>
</comment>
<dbReference type="InterPro" id="IPR020084">
    <property type="entry name" value="NUDIX_hydrolase_CS"/>
</dbReference>